<sequence length="807" mass="90705" precursor="true">MALKKVLAASCLLACSVIGQAQAADAFIVKDIRIEGLQRVTLGAALLSLPVRVGDTLDSNASANAVKRLYSSGNFDDVKLVRDGDALVVQVKERPTVSQIEFEGNKDIKEEQLKQTLESSGVRVGEALDRTMLRSLEKSLEDFYYGVGKYSAKVQAVVTPLPRNRVNLKFKFVEGVSAKIQQINIVGNTKFPEEKLIAQLSLRDDVPWWNFMADQKYQKQKLEADIETLRSYYMNRGYARFKVDSTQVSMTPDRKGLYVTINIHEGEQYTLNNVDLKGNLEGHSAEMRNLIPLEKGAMYSAADITHTEEVLSKYLGRFGYAYPKVTTYPSMNDETKQVDLNINIEPGPRVYVRRINFTGNQITKDEVLRREMRQMEGTWLSGDKIENSKARLDKLGYFEKVDVQPHRVPGREDQADLDVDVKERSVGSINGGIGYGTETGMSFQAGIQQDNFFGSGNKGAINFETNKYSKNVELSFTDPYFTVDGVSLGGKVYYNKFTAGDANLVDYDNETIGARLSLGYPLDELNSLEYGLGYEHNKLSKTTNYAQINKFWYINAIDMTEDGHAVFDDYDVSLTWTRNNLNKGVFPTQGNRQQASGKITIPGSDLQFYKISFEDAHYYPFDRDHFWVVSGRFKTAYGNGYGQKDGNDQVLPFFENYYAGGSQWMRGFRSNAVGPRALQLDRSDISGPAVYPESKSVGGNALAVASVELIVPTPFVSDTYREQLRTTFFYDVGTVWDTTFDDSLYTCGYACDRYYDYASPSNIRMSVGMSLQWLSPMGPLVFSFAKPIKKMSGDQTEVFNFNIGRTF</sequence>
<dbReference type="FunFam" id="3.10.20.310:FF:000002">
    <property type="entry name" value="Outer membrane protein assembly factor BamA"/>
    <property type="match status" value="1"/>
</dbReference>
<evidence type="ECO:0000256" key="1">
    <source>
        <dbReference type="ARBA" id="ARBA00004370"/>
    </source>
</evidence>
<keyword evidence="4 8" id="KW-0732">Signal</keyword>
<evidence type="ECO:0000256" key="7">
    <source>
        <dbReference type="ARBA" id="ARBA00023237"/>
    </source>
</evidence>
<evidence type="ECO:0000256" key="4">
    <source>
        <dbReference type="ARBA" id="ARBA00022729"/>
    </source>
</evidence>
<dbReference type="PANTHER" id="PTHR12815">
    <property type="entry name" value="SORTING AND ASSEMBLY MACHINERY SAMM50 PROTEIN FAMILY MEMBER"/>
    <property type="match status" value="1"/>
</dbReference>
<keyword evidence="2 8" id="KW-1134">Transmembrane beta strand</keyword>
<feature type="signal peptide" evidence="8">
    <location>
        <begin position="1"/>
        <end position="23"/>
    </location>
</feature>
<dbReference type="AlphaFoldDB" id="A0A841GDH3"/>
<evidence type="ECO:0000256" key="9">
    <source>
        <dbReference type="NCBIfam" id="TIGR03303"/>
    </source>
</evidence>
<comment type="function">
    <text evidence="8">Part of the outer membrane protein assembly complex, which is involved in assembly and insertion of beta-barrel proteins into the outer membrane.</text>
</comment>
<dbReference type="NCBIfam" id="TIGR03303">
    <property type="entry name" value="OM_YaeT"/>
    <property type="match status" value="1"/>
</dbReference>
<dbReference type="FunFam" id="3.10.20.310:FF:000001">
    <property type="entry name" value="Outer membrane protein assembly factor BamA"/>
    <property type="match status" value="1"/>
</dbReference>
<dbReference type="InterPro" id="IPR039910">
    <property type="entry name" value="D15-like"/>
</dbReference>
<feature type="domain" description="POTRA" evidence="10">
    <location>
        <begin position="178"/>
        <end position="266"/>
    </location>
</feature>
<feature type="domain" description="POTRA" evidence="10">
    <location>
        <begin position="27"/>
        <end position="94"/>
    </location>
</feature>
<feature type="domain" description="POTRA" evidence="10">
    <location>
        <begin position="269"/>
        <end position="347"/>
    </location>
</feature>
<protein>
    <recommendedName>
        <fullName evidence="8 9">Outer membrane protein assembly factor BamA</fullName>
    </recommendedName>
</protein>
<dbReference type="EMBL" id="JACHGR010000006">
    <property type="protein sequence ID" value="MBB6055989.1"/>
    <property type="molecule type" value="Genomic_DNA"/>
</dbReference>
<dbReference type="InterPro" id="IPR023707">
    <property type="entry name" value="OM_assembly_BamA"/>
</dbReference>
<evidence type="ECO:0000256" key="8">
    <source>
        <dbReference type="HAMAP-Rule" id="MF_01430"/>
    </source>
</evidence>
<dbReference type="InterPro" id="IPR000184">
    <property type="entry name" value="Bac_surfAg_D15"/>
</dbReference>
<keyword evidence="5 8" id="KW-0677">Repeat</keyword>
<gene>
    <name evidence="8" type="primary">bamA</name>
    <name evidence="11" type="ORF">HNR75_001919</name>
</gene>
<dbReference type="Gene3D" id="3.10.20.310">
    <property type="entry name" value="membrane protein fhac"/>
    <property type="match status" value="5"/>
</dbReference>
<feature type="domain" description="POTRA" evidence="10">
    <location>
        <begin position="95"/>
        <end position="175"/>
    </location>
</feature>
<evidence type="ECO:0000259" key="10">
    <source>
        <dbReference type="PROSITE" id="PS51779"/>
    </source>
</evidence>
<dbReference type="InterPro" id="IPR034746">
    <property type="entry name" value="POTRA"/>
</dbReference>
<evidence type="ECO:0000313" key="11">
    <source>
        <dbReference type="EMBL" id="MBB6055989.1"/>
    </source>
</evidence>
<name>A0A841GDH3_9GAMM</name>
<dbReference type="Pfam" id="PF01103">
    <property type="entry name" value="Omp85"/>
    <property type="match status" value="1"/>
</dbReference>
<keyword evidence="6 8" id="KW-0472">Membrane</keyword>
<dbReference type="NCBIfam" id="NF008287">
    <property type="entry name" value="PRK11067.1"/>
    <property type="match status" value="1"/>
</dbReference>
<keyword evidence="3 8" id="KW-0812">Transmembrane</keyword>
<dbReference type="GO" id="GO:0043165">
    <property type="term" value="P:Gram-negative-bacterium-type cell outer membrane assembly"/>
    <property type="evidence" value="ECO:0007669"/>
    <property type="project" value="UniProtKB-UniRule"/>
</dbReference>
<evidence type="ECO:0000313" key="12">
    <source>
        <dbReference type="Proteomes" id="UP000585721"/>
    </source>
</evidence>
<keyword evidence="7 8" id="KW-0998">Cell outer membrane</keyword>
<evidence type="ECO:0000256" key="5">
    <source>
        <dbReference type="ARBA" id="ARBA00022737"/>
    </source>
</evidence>
<feature type="domain" description="POTRA" evidence="10">
    <location>
        <begin position="350"/>
        <end position="424"/>
    </location>
</feature>
<comment type="caution">
    <text evidence="11">The sequence shown here is derived from an EMBL/GenBank/DDBJ whole genome shotgun (WGS) entry which is preliminary data.</text>
</comment>
<dbReference type="Proteomes" id="UP000585721">
    <property type="component" value="Unassembled WGS sequence"/>
</dbReference>
<dbReference type="GO" id="GO:1990063">
    <property type="term" value="C:Bam protein complex"/>
    <property type="evidence" value="ECO:0007669"/>
    <property type="project" value="TreeGrafter"/>
</dbReference>
<dbReference type="PANTHER" id="PTHR12815:SF23">
    <property type="entry name" value="OUTER MEMBRANE PROTEIN ASSEMBLY FACTOR BAMA"/>
    <property type="match status" value="1"/>
</dbReference>
<evidence type="ECO:0000256" key="2">
    <source>
        <dbReference type="ARBA" id="ARBA00022452"/>
    </source>
</evidence>
<comment type="similarity">
    <text evidence="8">Belongs to the BamA family.</text>
</comment>
<dbReference type="Gene3D" id="2.40.160.50">
    <property type="entry name" value="membrane protein fhac: a member of the omp85/tpsb transporter family"/>
    <property type="match status" value="1"/>
</dbReference>
<dbReference type="HAMAP" id="MF_01430">
    <property type="entry name" value="OM_assembly_BamA"/>
    <property type="match status" value="1"/>
</dbReference>
<dbReference type="InterPro" id="IPR010827">
    <property type="entry name" value="BamA/TamA_POTRA"/>
</dbReference>
<dbReference type="GO" id="GO:0051205">
    <property type="term" value="P:protein insertion into membrane"/>
    <property type="evidence" value="ECO:0007669"/>
    <property type="project" value="UniProtKB-UniRule"/>
</dbReference>
<evidence type="ECO:0000256" key="6">
    <source>
        <dbReference type="ARBA" id="ARBA00023136"/>
    </source>
</evidence>
<feature type="chain" id="PRO_5033178565" description="Outer membrane protein assembly factor BamA" evidence="8">
    <location>
        <begin position="24"/>
        <end position="807"/>
    </location>
</feature>
<dbReference type="PROSITE" id="PS51779">
    <property type="entry name" value="POTRA"/>
    <property type="match status" value="5"/>
</dbReference>
<reference evidence="11 12" key="1">
    <citation type="submission" date="2020-08" db="EMBL/GenBank/DDBJ databases">
        <title>Genomic Encyclopedia of Type Strains, Phase IV (KMG-IV): sequencing the most valuable type-strain genomes for metagenomic binning, comparative biology and taxonomic classification.</title>
        <authorList>
            <person name="Goeker M."/>
        </authorList>
    </citation>
    <scope>NUCLEOTIDE SEQUENCE [LARGE SCALE GENOMIC DNA]</scope>
    <source>
        <strain evidence="11 12">DSM 22975</strain>
    </source>
</reference>
<keyword evidence="12" id="KW-1185">Reference proteome</keyword>
<comment type="subunit">
    <text evidence="8">Part of the Bam complex.</text>
</comment>
<evidence type="ECO:0000256" key="3">
    <source>
        <dbReference type="ARBA" id="ARBA00022692"/>
    </source>
</evidence>
<organism evidence="11 12">
    <name type="scientific">Tolumonas osonensis</name>
    <dbReference type="NCBI Taxonomy" id="675874"/>
    <lineage>
        <taxon>Bacteria</taxon>
        <taxon>Pseudomonadati</taxon>
        <taxon>Pseudomonadota</taxon>
        <taxon>Gammaproteobacteria</taxon>
        <taxon>Aeromonadales</taxon>
        <taxon>Aeromonadaceae</taxon>
        <taxon>Tolumonas</taxon>
    </lineage>
</organism>
<dbReference type="RefSeq" id="WP_188026733.1">
    <property type="nucleotide sequence ID" value="NZ_JACHGR010000006.1"/>
</dbReference>
<dbReference type="FunFam" id="3.10.20.310:FF:000003">
    <property type="entry name" value="Outer membrane protein assembly factor BamA"/>
    <property type="match status" value="1"/>
</dbReference>
<accession>A0A841GDH3</accession>
<comment type="subcellular location">
    <subcellularLocation>
        <location evidence="8">Cell outer membrane</location>
    </subcellularLocation>
    <subcellularLocation>
        <location evidence="1">Membrane</location>
    </subcellularLocation>
</comment>
<proteinExistence type="inferred from homology"/>
<dbReference type="Pfam" id="PF07244">
    <property type="entry name" value="POTRA"/>
    <property type="match status" value="4"/>
</dbReference>
<dbReference type="FunFam" id="2.40.160.50:FF:000001">
    <property type="entry name" value="Outer membrane protein assembly factor BamA"/>
    <property type="match status" value="1"/>
</dbReference>
<dbReference type="PIRSF" id="PIRSF006076">
    <property type="entry name" value="OM_assembly_OMP85"/>
    <property type="match status" value="1"/>
</dbReference>